<dbReference type="Proteomes" id="UP000054383">
    <property type="component" value="Unassembled WGS sequence"/>
</dbReference>
<reference evidence="7 8" key="1">
    <citation type="submission" date="2015-04" db="EMBL/GenBank/DDBJ databases">
        <authorList>
            <person name="Syromyatnikov M.Y."/>
            <person name="Popov V.N."/>
        </authorList>
    </citation>
    <scope>NUCLEOTIDE SEQUENCE [LARGE SCALE GENOMIC DNA]</scope>
    <source>
        <strain evidence="7">WF-38-12</strain>
    </source>
</reference>
<keyword evidence="3" id="KW-0804">Transcription</keyword>
<dbReference type="InterPro" id="IPR050140">
    <property type="entry name" value="SRY-related_HMG-box_TF-like"/>
</dbReference>
<name>A0A0U1MB63_TALIS</name>
<dbReference type="Gene3D" id="1.10.30.10">
    <property type="entry name" value="High mobility group box domain"/>
    <property type="match status" value="1"/>
</dbReference>
<dbReference type="AlphaFoldDB" id="A0A0U1MB63"/>
<dbReference type="PROSITE" id="PS50118">
    <property type="entry name" value="HMG_BOX_2"/>
    <property type="match status" value="1"/>
</dbReference>
<feature type="region of interest" description="Disordered" evidence="5">
    <location>
        <begin position="83"/>
        <end position="103"/>
    </location>
</feature>
<dbReference type="CDD" id="cd01389">
    <property type="entry name" value="HMG-box_ROX1-like"/>
    <property type="match status" value="1"/>
</dbReference>
<evidence type="ECO:0000256" key="4">
    <source>
        <dbReference type="PROSITE-ProRule" id="PRU00267"/>
    </source>
</evidence>
<feature type="DNA-binding region" description="HMG box" evidence="4">
    <location>
        <begin position="139"/>
        <end position="207"/>
    </location>
</feature>
<accession>A0A0U1MB63</accession>
<dbReference type="GO" id="GO:0001228">
    <property type="term" value="F:DNA-binding transcription activator activity, RNA polymerase II-specific"/>
    <property type="evidence" value="ECO:0007669"/>
    <property type="project" value="TreeGrafter"/>
</dbReference>
<dbReference type="OrthoDB" id="6247875at2759"/>
<dbReference type="SUPFAM" id="SSF47095">
    <property type="entry name" value="HMG-box"/>
    <property type="match status" value="1"/>
</dbReference>
<keyword evidence="4" id="KW-0539">Nucleus</keyword>
<dbReference type="GO" id="GO:0005634">
    <property type="term" value="C:nucleus"/>
    <property type="evidence" value="ECO:0007669"/>
    <property type="project" value="UniProtKB-UniRule"/>
</dbReference>
<evidence type="ECO:0000256" key="3">
    <source>
        <dbReference type="ARBA" id="ARBA00023163"/>
    </source>
</evidence>
<dbReference type="InterPro" id="IPR009071">
    <property type="entry name" value="HMG_box_dom"/>
</dbReference>
<dbReference type="OMA" id="CAGPDVT"/>
<feature type="region of interest" description="Disordered" evidence="5">
    <location>
        <begin position="49"/>
        <end position="68"/>
    </location>
</feature>
<dbReference type="EMBL" id="CVMT01000012">
    <property type="protein sequence ID" value="CRG92240.1"/>
    <property type="molecule type" value="Genomic_DNA"/>
</dbReference>
<dbReference type="GO" id="GO:0030154">
    <property type="term" value="P:cell differentiation"/>
    <property type="evidence" value="ECO:0007669"/>
    <property type="project" value="TreeGrafter"/>
</dbReference>
<evidence type="ECO:0000256" key="1">
    <source>
        <dbReference type="ARBA" id="ARBA00023015"/>
    </source>
</evidence>
<feature type="region of interest" description="Disordered" evidence="5">
    <location>
        <begin position="208"/>
        <end position="343"/>
    </location>
</feature>
<dbReference type="PANTHER" id="PTHR10270">
    <property type="entry name" value="SOX TRANSCRIPTION FACTOR"/>
    <property type="match status" value="1"/>
</dbReference>
<dbReference type="SMART" id="SM00398">
    <property type="entry name" value="HMG"/>
    <property type="match status" value="1"/>
</dbReference>
<keyword evidence="1" id="KW-0805">Transcription regulation</keyword>
<dbReference type="FunFam" id="1.10.30.10:FF:000041">
    <property type="entry name" value="HMG box family protein"/>
    <property type="match status" value="1"/>
</dbReference>
<organism evidence="7 8">
    <name type="scientific">Talaromyces islandicus</name>
    <name type="common">Penicillium islandicum</name>
    <dbReference type="NCBI Taxonomy" id="28573"/>
    <lineage>
        <taxon>Eukaryota</taxon>
        <taxon>Fungi</taxon>
        <taxon>Dikarya</taxon>
        <taxon>Ascomycota</taxon>
        <taxon>Pezizomycotina</taxon>
        <taxon>Eurotiomycetes</taxon>
        <taxon>Eurotiomycetidae</taxon>
        <taxon>Eurotiales</taxon>
        <taxon>Trichocomaceae</taxon>
        <taxon>Talaromyces</taxon>
        <taxon>Talaromyces sect. Islandici</taxon>
    </lineage>
</organism>
<evidence type="ECO:0000256" key="2">
    <source>
        <dbReference type="ARBA" id="ARBA00023125"/>
    </source>
</evidence>
<dbReference type="GO" id="GO:0000978">
    <property type="term" value="F:RNA polymerase II cis-regulatory region sequence-specific DNA binding"/>
    <property type="evidence" value="ECO:0007669"/>
    <property type="project" value="TreeGrafter"/>
</dbReference>
<feature type="compositionally biased region" description="Polar residues" evidence="5">
    <location>
        <begin position="220"/>
        <end position="236"/>
    </location>
</feature>
<feature type="region of interest" description="Disordered" evidence="5">
    <location>
        <begin position="356"/>
        <end position="379"/>
    </location>
</feature>
<dbReference type="GO" id="GO:0000122">
    <property type="term" value="P:negative regulation of transcription by RNA polymerase II"/>
    <property type="evidence" value="ECO:0007669"/>
    <property type="project" value="TreeGrafter"/>
</dbReference>
<gene>
    <name evidence="7" type="ORF">PISL3812_09297</name>
</gene>
<feature type="domain" description="HMG box" evidence="6">
    <location>
        <begin position="139"/>
        <end position="207"/>
    </location>
</feature>
<feature type="compositionally biased region" description="Basic and acidic residues" evidence="5">
    <location>
        <begin position="295"/>
        <end position="308"/>
    </location>
</feature>
<sequence>MSFDRVLPRPPALYDESANRVHRTTSSLLEHKIMHDSTRPMSIVDNMPRSPTAAGMPRSNDSDSCSAALSQMKLSSINRDRIAENGQLQPGIVSPSRHDTPSTVEMPLRERSASGSPAKLESAKEVASQFCLCQPDPKIPRPRNAFILYRQHYQAAVVAQNPGLANPEISKIIGEQWRALPTETKEEWKALAEAEKARHQQQYPDYRYQPRRFGRDGYSRNGSISTGSQLGPTTCNRCGGRLMNPPSTPHTPLTATIPPMSSRSSQGESNSLHNGSSRVSNGKSDRRTSSLHLFNEQDRRMSQWKDADPTAGEAKRRRLNSTAFKRTDSPPDTEPYSLSPQKTYVSRPGVAYFRSHVDASPNGRVPRQGEEDGHSDPSLILPPLKSNGLAARSQSDTVMNIPVLNKIKVLANISPPLSDRSESLPKGIVVAIDGQDPAQVRVMVEHLGRTMSRDSKYLVKIFEGPDLLDRRGSTTGQMGDATVDYLNVISAWHRISDEIVQFVSSGLPVSESKDSSRAGTPQSDTARSTERSSSPSVISDNAIPIALVPRYQLTTADAFACTIPINDRYALLDHWQWMASLWRACVGPDVTIHIRECERDEMERHGSGNPVEVRLTEARTLIVRRLVDTSKDLEAKALRRVGFELEDFLTR</sequence>
<dbReference type="Pfam" id="PF00505">
    <property type="entry name" value="HMG_box"/>
    <property type="match status" value="1"/>
</dbReference>
<feature type="compositionally biased region" description="Polar residues" evidence="5">
    <location>
        <begin position="250"/>
        <end position="282"/>
    </location>
</feature>
<evidence type="ECO:0000259" key="6">
    <source>
        <dbReference type="PROSITE" id="PS50118"/>
    </source>
</evidence>
<evidence type="ECO:0000313" key="8">
    <source>
        <dbReference type="Proteomes" id="UP000054383"/>
    </source>
</evidence>
<evidence type="ECO:0000313" key="7">
    <source>
        <dbReference type="EMBL" id="CRG92240.1"/>
    </source>
</evidence>
<keyword evidence="8" id="KW-1185">Reference proteome</keyword>
<dbReference type="PANTHER" id="PTHR10270:SF320">
    <property type="entry name" value="BOX TRANSCRIPTIONAL REGULATOR, PUTATIVE (AFU_ORTHOLOGUE AFUA_4G10820)-RELATED"/>
    <property type="match status" value="1"/>
</dbReference>
<feature type="compositionally biased region" description="Polar residues" evidence="5">
    <location>
        <begin position="517"/>
        <end position="537"/>
    </location>
</feature>
<keyword evidence="2 4" id="KW-0238">DNA-binding</keyword>
<feature type="region of interest" description="Disordered" evidence="5">
    <location>
        <begin position="509"/>
        <end position="537"/>
    </location>
</feature>
<evidence type="ECO:0000256" key="5">
    <source>
        <dbReference type="SAM" id="MobiDB-lite"/>
    </source>
</evidence>
<dbReference type="STRING" id="28573.A0A0U1MB63"/>
<proteinExistence type="predicted"/>
<protein>
    <recommendedName>
        <fullName evidence="6">HMG box domain-containing protein</fullName>
    </recommendedName>
</protein>
<dbReference type="InterPro" id="IPR036910">
    <property type="entry name" value="HMG_box_dom_sf"/>
</dbReference>